<evidence type="ECO:0000259" key="3">
    <source>
        <dbReference type="Pfam" id="PF00725"/>
    </source>
</evidence>
<dbReference type="InterPro" id="IPR022694">
    <property type="entry name" value="3-OHacyl-CoA_DH"/>
</dbReference>
<dbReference type="InterPro" id="IPR013328">
    <property type="entry name" value="6PGD_dom2"/>
</dbReference>
<feature type="domain" description="3-hydroxyacyl-CoA dehydrogenase NAD binding" evidence="4">
    <location>
        <begin position="6"/>
        <end position="189"/>
    </location>
</feature>
<organism evidence="5 6">
    <name type="scientific">Acinetobacter guillouiae</name>
    <name type="common">Acinetobacter genomosp. 11</name>
    <dbReference type="NCBI Taxonomy" id="106649"/>
    <lineage>
        <taxon>Bacteria</taxon>
        <taxon>Pseudomonadati</taxon>
        <taxon>Pseudomonadota</taxon>
        <taxon>Gammaproteobacteria</taxon>
        <taxon>Moraxellales</taxon>
        <taxon>Moraxellaceae</taxon>
        <taxon>Acinetobacter</taxon>
    </lineage>
</organism>
<gene>
    <name evidence="5" type="ORF">KW868_05860</name>
</gene>
<feature type="domain" description="3-hydroxyacyl-CoA dehydrogenase C-terminal" evidence="3">
    <location>
        <begin position="193"/>
        <end position="248"/>
    </location>
</feature>
<evidence type="ECO:0000313" key="6">
    <source>
        <dbReference type="Proteomes" id="UP000887320"/>
    </source>
</evidence>
<evidence type="ECO:0000259" key="4">
    <source>
        <dbReference type="Pfam" id="PF02737"/>
    </source>
</evidence>
<dbReference type="Proteomes" id="UP000887320">
    <property type="component" value="Unassembled WGS sequence"/>
</dbReference>
<comment type="caution">
    <text evidence="5">The sequence shown here is derived from an EMBL/GenBank/DDBJ whole genome shotgun (WGS) entry which is preliminary data.</text>
</comment>
<dbReference type="GO" id="GO:0006631">
    <property type="term" value="P:fatty acid metabolic process"/>
    <property type="evidence" value="ECO:0007669"/>
    <property type="project" value="InterPro"/>
</dbReference>
<dbReference type="RefSeq" id="WP_234622947.1">
    <property type="nucleotide sequence ID" value="NZ_JAHWXT010000001.1"/>
</dbReference>
<proteinExistence type="predicted"/>
<name>A0A8X8KDV5_ACIGI</name>
<evidence type="ECO:0000256" key="2">
    <source>
        <dbReference type="PIRSR" id="PIRSR000105-1"/>
    </source>
</evidence>
<dbReference type="InterPro" id="IPR006108">
    <property type="entry name" value="3HC_DH_C"/>
</dbReference>
<dbReference type="SUPFAM" id="SSF51735">
    <property type="entry name" value="NAD(P)-binding Rossmann-fold domains"/>
    <property type="match status" value="1"/>
</dbReference>
<dbReference type="PIRSF" id="PIRSF000105">
    <property type="entry name" value="HCDH"/>
    <property type="match status" value="1"/>
</dbReference>
<dbReference type="GO" id="GO:0016616">
    <property type="term" value="F:oxidoreductase activity, acting on the CH-OH group of donors, NAD or NADP as acceptor"/>
    <property type="evidence" value="ECO:0007669"/>
    <property type="project" value="InterPro"/>
</dbReference>
<keyword evidence="1" id="KW-0560">Oxidoreductase</keyword>
<dbReference type="InterPro" id="IPR006176">
    <property type="entry name" value="3-OHacyl-CoA_DH_NAD-bd"/>
</dbReference>
<dbReference type="PANTHER" id="PTHR48075">
    <property type="entry name" value="3-HYDROXYACYL-COA DEHYDROGENASE FAMILY PROTEIN"/>
    <property type="match status" value="1"/>
</dbReference>
<accession>A0A8X8KDV5</accession>
<dbReference type="Gene3D" id="1.10.1040.10">
    <property type="entry name" value="N-(1-d-carboxylethyl)-l-norvaline Dehydrogenase, domain 2"/>
    <property type="match status" value="1"/>
</dbReference>
<reference evidence="5" key="1">
    <citation type="submission" date="2021-07" db="EMBL/GenBank/DDBJ databases">
        <authorList>
            <person name="Fernandez M."/>
            <person name="Pereira P."/>
            <person name="Torres Tejerizo G.A."/>
            <person name="Gonzalez P."/>
            <person name="Agostini E."/>
        </authorList>
    </citation>
    <scope>NUCLEOTIDE SEQUENCE</scope>
    <source>
        <strain evidence="5">SFC 500-1A</strain>
    </source>
</reference>
<dbReference type="SUPFAM" id="SSF48179">
    <property type="entry name" value="6-phosphogluconate dehydrogenase C-terminal domain-like"/>
    <property type="match status" value="1"/>
</dbReference>
<evidence type="ECO:0000313" key="5">
    <source>
        <dbReference type="EMBL" id="MCF0263995.1"/>
    </source>
</evidence>
<dbReference type="Pfam" id="PF02737">
    <property type="entry name" value="3HCDH_N"/>
    <property type="match status" value="1"/>
</dbReference>
<dbReference type="Gene3D" id="3.40.50.720">
    <property type="entry name" value="NAD(P)-binding Rossmann-like Domain"/>
    <property type="match status" value="1"/>
</dbReference>
<dbReference type="InterPro" id="IPR008927">
    <property type="entry name" value="6-PGluconate_DH-like_C_sf"/>
</dbReference>
<dbReference type="GO" id="GO:0070403">
    <property type="term" value="F:NAD+ binding"/>
    <property type="evidence" value="ECO:0007669"/>
    <property type="project" value="InterPro"/>
</dbReference>
<dbReference type="EMBL" id="JAHWXT010000001">
    <property type="protein sequence ID" value="MCF0263995.1"/>
    <property type="molecule type" value="Genomic_DNA"/>
</dbReference>
<sequence>MKPINKVAIIGTGVIGASWAAFYLSKGFQVSAFDPAADAELNLKNRVQTYLLDLFELAEEQTTSSNHYVSDTLKNLTFYQNLADAVKDADFIQENGPERIDLKKDLYAQLTQNCPKDSIIASSSSGLKISDIQHDCLYPERIVLGHPFNPPHLLPLVEIIGGEKTQANYIHDAFEFYRLLGKKPILIQKEVKGHVANRLQSAIWREAFYLVSEGVCSAEDIDIAITNGPGLRWAIFGPYLNMQLANQHGFKAAMHHLGEPMSEWWADMHPYTLSEEKIEMLNEETQQFVKKLGDKNLQLLRDQALLRSLKMRKELDLP</sequence>
<protein>
    <submittedName>
        <fullName evidence="5">3-hydroxyacyl-CoA dehydrogenase</fullName>
    </submittedName>
</protein>
<dbReference type="AlphaFoldDB" id="A0A8X8KDV5"/>
<dbReference type="Pfam" id="PF00725">
    <property type="entry name" value="3HCDH"/>
    <property type="match status" value="1"/>
</dbReference>
<dbReference type="PANTHER" id="PTHR48075:SF5">
    <property type="entry name" value="3-HYDROXYBUTYRYL-COA DEHYDROGENASE"/>
    <property type="match status" value="1"/>
</dbReference>
<feature type="site" description="Important for catalytic activity" evidence="2">
    <location>
        <position position="146"/>
    </location>
</feature>
<dbReference type="InterPro" id="IPR036291">
    <property type="entry name" value="NAD(P)-bd_dom_sf"/>
</dbReference>
<evidence type="ECO:0000256" key="1">
    <source>
        <dbReference type="ARBA" id="ARBA00023002"/>
    </source>
</evidence>